<name>A0A8H6XET2_9AGAR</name>
<evidence type="ECO:0000256" key="1">
    <source>
        <dbReference type="SAM" id="Coils"/>
    </source>
</evidence>
<keyword evidence="1" id="KW-0175">Coiled coil</keyword>
<dbReference type="PANTHER" id="PTHR24216">
    <property type="entry name" value="PAXILLIN-RELATED"/>
    <property type="match status" value="1"/>
</dbReference>
<sequence>MPPAPSNSSSPPNSPRVIDDLLTLSQQLTPSKSPRTISKLRQQIQAHANEARQENINLKRRAADACEQVDAVCKPTKKRKRGDRARGADASEVNPATVEQRTRHAGRLFALTKSLFLIDDEVFDLKLDEEFDFSCEFESPENELQGQLYDIVSVLPVDVKSKIHQEWVQQAFTDGQDLIRSTFHTRIRTQALHAIVDDPKSFATSASRLSAFSKFIGYKPATKDTVAHYDRFAAPILYDKWEGKVVLEHLFRGPILLNVYASLIRGPNGAIGLFEGKSKRPQARCLERIYKLTCITPGAITVSTILALWLHSADTQLVKVGDETDIDYGLRHRVYIRRIREGLRDRKSWALGLIDYWNRIFFPNSDGARSFDASGHEQPEYDDDLDDIFDEAPSMEAPSSSGPSNNEEDAEPGSSPSHRSLRRTPSLSPPPSPTPARNSRDNRLGSQSQRPDSAVVQRRPVQQPSHRSLRRTPSPSPPPSSTPVRNSQDDRSGSQTQPPGLAVVQRRPVQQPSTSNPPLPPPRQPACRPAHSATTSSRARDRSNDLYRR</sequence>
<keyword evidence="4" id="KW-1185">Reference proteome</keyword>
<evidence type="ECO:0000313" key="3">
    <source>
        <dbReference type="EMBL" id="KAF7339196.1"/>
    </source>
</evidence>
<feature type="compositionally biased region" description="Low complexity" evidence="2">
    <location>
        <begin position="414"/>
        <end position="426"/>
    </location>
</feature>
<feature type="region of interest" description="Disordered" evidence="2">
    <location>
        <begin position="75"/>
        <end position="98"/>
    </location>
</feature>
<gene>
    <name evidence="3" type="ORF">MVEN_01996900</name>
</gene>
<dbReference type="AlphaFoldDB" id="A0A8H6XET2"/>
<dbReference type="Pfam" id="PF20414">
    <property type="entry name" value="DUF6698"/>
    <property type="match status" value="1"/>
</dbReference>
<feature type="compositionally biased region" description="Pro residues" evidence="2">
    <location>
        <begin position="515"/>
        <end position="524"/>
    </location>
</feature>
<feature type="compositionally biased region" description="Basic and acidic residues" evidence="2">
    <location>
        <begin position="538"/>
        <end position="549"/>
    </location>
</feature>
<accession>A0A8H6XET2</accession>
<feature type="compositionally biased region" description="Low complexity" evidence="2">
    <location>
        <begin position="525"/>
        <end position="537"/>
    </location>
</feature>
<comment type="caution">
    <text evidence="3">The sequence shown here is derived from an EMBL/GenBank/DDBJ whole genome shotgun (WGS) entry which is preliminary data.</text>
</comment>
<proteinExistence type="predicted"/>
<feature type="compositionally biased region" description="Acidic residues" evidence="2">
    <location>
        <begin position="380"/>
        <end position="390"/>
    </location>
</feature>
<protein>
    <submittedName>
        <fullName evidence="3">Uncharacterized protein</fullName>
    </submittedName>
</protein>
<dbReference type="OrthoDB" id="2941972at2759"/>
<evidence type="ECO:0000313" key="4">
    <source>
        <dbReference type="Proteomes" id="UP000620124"/>
    </source>
</evidence>
<feature type="region of interest" description="Disordered" evidence="2">
    <location>
        <begin position="370"/>
        <end position="549"/>
    </location>
</feature>
<reference evidence="3" key="1">
    <citation type="submission" date="2020-05" db="EMBL/GenBank/DDBJ databases">
        <title>Mycena genomes resolve the evolution of fungal bioluminescence.</title>
        <authorList>
            <person name="Tsai I.J."/>
        </authorList>
    </citation>
    <scope>NUCLEOTIDE SEQUENCE</scope>
    <source>
        <strain evidence="3">CCC161011</strain>
    </source>
</reference>
<dbReference type="PANTHER" id="PTHR24216:SF8">
    <property type="entry name" value="PAXILLIN, ISOFORM F"/>
    <property type="match status" value="1"/>
</dbReference>
<dbReference type="Proteomes" id="UP000620124">
    <property type="component" value="Unassembled WGS sequence"/>
</dbReference>
<dbReference type="EMBL" id="JACAZI010000020">
    <property type="protein sequence ID" value="KAF7339196.1"/>
    <property type="molecule type" value="Genomic_DNA"/>
</dbReference>
<feature type="coiled-coil region" evidence="1">
    <location>
        <begin position="37"/>
        <end position="68"/>
    </location>
</feature>
<dbReference type="InterPro" id="IPR046521">
    <property type="entry name" value="DUF6698"/>
</dbReference>
<organism evidence="3 4">
    <name type="scientific">Mycena venus</name>
    <dbReference type="NCBI Taxonomy" id="2733690"/>
    <lineage>
        <taxon>Eukaryota</taxon>
        <taxon>Fungi</taxon>
        <taxon>Dikarya</taxon>
        <taxon>Basidiomycota</taxon>
        <taxon>Agaricomycotina</taxon>
        <taxon>Agaricomycetes</taxon>
        <taxon>Agaricomycetidae</taxon>
        <taxon>Agaricales</taxon>
        <taxon>Marasmiineae</taxon>
        <taxon>Mycenaceae</taxon>
        <taxon>Mycena</taxon>
    </lineage>
</organism>
<evidence type="ECO:0000256" key="2">
    <source>
        <dbReference type="SAM" id="MobiDB-lite"/>
    </source>
</evidence>